<dbReference type="AlphaFoldDB" id="W0I3D7"/>
<sequence length="551" mass="61813">MYPISQSRDSQTSQVGQAYRQITGLGEEKKAASSGKGLSVQQVGQNVRTFSSLEEVEQHKEHLNLNTLRGVVIGDVPFILKEVDGQIKFVPDDESIQAKLQQGQEKQGVNIYEVARTLNDIMKKEMIFRENIKILCQRLVADSKEINDKDLLCKSGNVRVINQACEKIDQTLLKEDELQPYDIAGIFKRTLATLSPVTQDDFAHMATDPQGACHSLNDTIAYHYSLQPEKENNFRVMLEALCEYFNLDGKSGGEVIDRKNDLNTIAPRLFSKVQIDLNKITTYNFSTICKAVLSNWRNVRGADTSVTPGTLSKGEDNSIKTTNLRTLCQKIESIAENPEENMGLFREVSKQLKADQALANFDKQALAVDDLNNNELSRIFKSLLRELTPIHQDLYLKMKDHKSQSGHMLNADIAYHYRSKLVEQAHIRQLLSTVNFCYNHAVEDINAKFNKQALALIISSSLFAKTTPQSPNEFKQDMPDLFREIFANWPVTTTSVTGVPSSSSSIPLPGPSHPISAAGKQMTPVKSERAIRQQDSGRLSVAELRKFFSNE</sequence>
<dbReference type="PATRIC" id="fig|1239307.3.peg.4439"/>
<accession>W0I3D7</accession>
<protein>
    <submittedName>
        <fullName evidence="2">Uncharacterized protein</fullName>
    </submittedName>
</protein>
<feature type="region of interest" description="Disordered" evidence="1">
    <location>
        <begin position="499"/>
        <end position="534"/>
    </location>
</feature>
<dbReference type="KEGG" id="sod:Sant_4024"/>
<reference evidence="2 3" key="1">
    <citation type="journal article" date="2014" name="Genome Biol. Evol.">
        <title>Genome degeneration and adaptation in a nascent stage of symbiosis.</title>
        <authorList>
            <person name="Oakeson K.F."/>
            <person name="Gil R."/>
            <person name="Clayton A.L."/>
            <person name="Dunn D.M."/>
            <person name="von Niederhausern A.C."/>
            <person name="Hamil C."/>
            <person name="Aoyagi A."/>
            <person name="Duval B."/>
            <person name="Baca A."/>
            <person name="Silva F.J."/>
            <person name="Vallier A."/>
            <person name="Jackson D.G."/>
            <person name="Latorre A."/>
            <person name="Weiss R.B."/>
            <person name="Heddi A."/>
            <person name="Moya A."/>
            <person name="Dale C."/>
        </authorList>
    </citation>
    <scope>NUCLEOTIDE SEQUENCE [LARGE SCALE GENOMIC DNA]</scope>
    <source>
        <strain evidence="2 3">HS1</strain>
    </source>
</reference>
<name>W0I3D7_9GAMM</name>
<evidence type="ECO:0000256" key="1">
    <source>
        <dbReference type="SAM" id="MobiDB-lite"/>
    </source>
</evidence>
<organism evidence="2 3">
    <name type="scientific">Sodalis praecaptivus</name>
    <dbReference type="NCBI Taxonomy" id="1239307"/>
    <lineage>
        <taxon>Bacteria</taxon>
        <taxon>Pseudomonadati</taxon>
        <taxon>Pseudomonadota</taxon>
        <taxon>Gammaproteobacteria</taxon>
        <taxon>Enterobacterales</taxon>
        <taxon>Bruguierivoracaceae</taxon>
        <taxon>Sodalis</taxon>
    </lineage>
</organism>
<dbReference type="Proteomes" id="UP000019028">
    <property type="component" value="Chromosome"/>
</dbReference>
<keyword evidence="3" id="KW-1185">Reference proteome</keyword>
<evidence type="ECO:0000313" key="2">
    <source>
        <dbReference type="EMBL" id="AHF78980.1"/>
    </source>
</evidence>
<evidence type="ECO:0000313" key="3">
    <source>
        <dbReference type="Proteomes" id="UP000019028"/>
    </source>
</evidence>
<dbReference type="EMBL" id="CP006569">
    <property type="protein sequence ID" value="AHF78980.1"/>
    <property type="molecule type" value="Genomic_DNA"/>
</dbReference>
<dbReference type="OrthoDB" id="9999380at2"/>
<proteinExistence type="predicted"/>
<dbReference type="RefSeq" id="WP_025424101.1">
    <property type="nucleotide sequence ID" value="NZ_CP006569.1"/>
</dbReference>
<dbReference type="HOGENOM" id="CLU_494224_0_0_6"/>
<gene>
    <name evidence="2" type="ORF">Sant_4024</name>
</gene>